<dbReference type="RefSeq" id="XP_014157190.1">
    <property type="nucleotide sequence ID" value="XM_014301715.1"/>
</dbReference>
<accession>A0A0L0G4U8</accession>
<dbReference type="GO" id="GO:0032259">
    <property type="term" value="P:methylation"/>
    <property type="evidence" value="ECO:0007669"/>
    <property type="project" value="UniProtKB-KW"/>
</dbReference>
<dbReference type="Proteomes" id="UP000054560">
    <property type="component" value="Unassembled WGS sequence"/>
</dbReference>
<gene>
    <name evidence="4" type="ORF">SARC_04449</name>
</gene>
<dbReference type="AlphaFoldDB" id="A0A0L0G4U8"/>
<proteinExistence type="predicted"/>
<dbReference type="GO" id="GO:0008757">
    <property type="term" value="F:S-adenosylmethionine-dependent methyltransferase activity"/>
    <property type="evidence" value="ECO:0007669"/>
    <property type="project" value="InterPro"/>
</dbReference>
<keyword evidence="2" id="KW-0808">Transferase</keyword>
<keyword evidence="1" id="KW-0489">Methyltransferase</keyword>
<dbReference type="STRING" id="667725.A0A0L0G4U8"/>
<dbReference type="GO" id="GO:0005739">
    <property type="term" value="C:mitochondrion"/>
    <property type="evidence" value="ECO:0007669"/>
    <property type="project" value="TreeGrafter"/>
</dbReference>
<evidence type="ECO:0000256" key="1">
    <source>
        <dbReference type="ARBA" id="ARBA00022603"/>
    </source>
</evidence>
<feature type="domain" description="Methyltransferase type 11" evidence="3">
    <location>
        <begin position="12"/>
        <end position="112"/>
    </location>
</feature>
<dbReference type="EMBL" id="KQ241846">
    <property type="protein sequence ID" value="KNC83288.1"/>
    <property type="molecule type" value="Genomic_DNA"/>
</dbReference>
<dbReference type="InterPro" id="IPR029063">
    <property type="entry name" value="SAM-dependent_MTases_sf"/>
</dbReference>
<dbReference type="CDD" id="cd02440">
    <property type="entry name" value="AdoMet_MTases"/>
    <property type="match status" value="1"/>
</dbReference>
<dbReference type="Gene3D" id="3.40.50.150">
    <property type="entry name" value="Vaccinia Virus protein VP39"/>
    <property type="match status" value="1"/>
</dbReference>
<protein>
    <recommendedName>
        <fullName evidence="3">Methyltransferase type 11 domain-containing protein</fullName>
    </recommendedName>
</protein>
<dbReference type="eggNOG" id="KOG2940">
    <property type="taxonomic scope" value="Eukaryota"/>
</dbReference>
<dbReference type="GeneID" id="25904953"/>
<dbReference type="InterPro" id="IPR050602">
    <property type="entry name" value="Malonyl-ACP_OMT"/>
</dbReference>
<dbReference type="PANTHER" id="PTHR13090:SF1">
    <property type="entry name" value="ARGININE-HYDROXYLASE NDUFAF5, MITOCHONDRIAL"/>
    <property type="match status" value="1"/>
</dbReference>
<name>A0A0L0G4U8_9EUKA</name>
<evidence type="ECO:0000259" key="3">
    <source>
        <dbReference type="Pfam" id="PF08241"/>
    </source>
</evidence>
<dbReference type="Pfam" id="PF08241">
    <property type="entry name" value="Methyltransf_11"/>
    <property type="match status" value="1"/>
</dbReference>
<dbReference type="GO" id="GO:0032981">
    <property type="term" value="P:mitochondrial respiratory chain complex I assembly"/>
    <property type="evidence" value="ECO:0007669"/>
    <property type="project" value="TreeGrafter"/>
</dbReference>
<keyword evidence="5" id="KW-1185">Reference proteome</keyword>
<dbReference type="PANTHER" id="PTHR13090">
    <property type="entry name" value="ARGININE-HYDROXYLASE NDUFAF5, MITOCHONDRIAL"/>
    <property type="match status" value="1"/>
</dbReference>
<dbReference type="OrthoDB" id="16816at2759"/>
<evidence type="ECO:0000256" key="2">
    <source>
        <dbReference type="ARBA" id="ARBA00022679"/>
    </source>
</evidence>
<sequence>MIDVSRTFPKVLDLGAGAGHMTVALPLDRIEAVVQLENTRQMLIRDRKEAQYKLDDGADGVPVTKVVGDEEFLPFQPKSFNAVISCLGMHWVNDLPSMFKQVHTTLVQDGMFMGAVFGGDTLFELRCSLQLAEQEVKGGFSPHISPMLGPSDVGGLLQGAGYTLLTVDQDCIVVNYPSPKELMEDLKIMGESNASNTKGEKLSDDVLEANARIYAKEYGNDDGTIPASFDIIYFIGWTPDPTQQKPMKPGSADINLMEFGDVNTV</sequence>
<evidence type="ECO:0000313" key="4">
    <source>
        <dbReference type="EMBL" id="KNC83288.1"/>
    </source>
</evidence>
<dbReference type="SUPFAM" id="SSF53335">
    <property type="entry name" value="S-adenosyl-L-methionine-dependent methyltransferases"/>
    <property type="match status" value="1"/>
</dbReference>
<reference evidence="4 5" key="1">
    <citation type="submission" date="2011-02" db="EMBL/GenBank/DDBJ databases">
        <title>The Genome Sequence of Sphaeroforma arctica JP610.</title>
        <authorList>
            <consortium name="The Broad Institute Genome Sequencing Platform"/>
            <person name="Russ C."/>
            <person name="Cuomo C."/>
            <person name="Young S.K."/>
            <person name="Zeng Q."/>
            <person name="Gargeya S."/>
            <person name="Alvarado L."/>
            <person name="Berlin A."/>
            <person name="Chapman S.B."/>
            <person name="Chen Z."/>
            <person name="Freedman E."/>
            <person name="Gellesch M."/>
            <person name="Goldberg J."/>
            <person name="Griggs A."/>
            <person name="Gujja S."/>
            <person name="Heilman E."/>
            <person name="Heiman D."/>
            <person name="Howarth C."/>
            <person name="Mehta T."/>
            <person name="Neiman D."/>
            <person name="Pearson M."/>
            <person name="Roberts A."/>
            <person name="Saif S."/>
            <person name="Shea T."/>
            <person name="Shenoy N."/>
            <person name="Sisk P."/>
            <person name="Stolte C."/>
            <person name="Sykes S."/>
            <person name="White J."/>
            <person name="Yandava C."/>
            <person name="Burger G."/>
            <person name="Gray M.W."/>
            <person name="Holland P.W.H."/>
            <person name="King N."/>
            <person name="Lang F.B.F."/>
            <person name="Roger A.J."/>
            <person name="Ruiz-Trillo I."/>
            <person name="Haas B."/>
            <person name="Nusbaum C."/>
            <person name="Birren B."/>
        </authorList>
    </citation>
    <scope>NUCLEOTIDE SEQUENCE [LARGE SCALE GENOMIC DNA]</scope>
    <source>
        <strain evidence="4 5">JP610</strain>
    </source>
</reference>
<evidence type="ECO:0000313" key="5">
    <source>
        <dbReference type="Proteomes" id="UP000054560"/>
    </source>
</evidence>
<dbReference type="InterPro" id="IPR013216">
    <property type="entry name" value="Methyltransf_11"/>
</dbReference>
<organism evidence="4 5">
    <name type="scientific">Sphaeroforma arctica JP610</name>
    <dbReference type="NCBI Taxonomy" id="667725"/>
    <lineage>
        <taxon>Eukaryota</taxon>
        <taxon>Ichthyosporea</taxon>
        <taxon>Ichthyophonida</taxon>
        <taxon>Sphaeroforma</taxon>
    </lineage>
</organism>